<protein>
    <submittedName>
        <fullName evidence="5">Helix-turn-helix domain-containing protein</fullName>
    </submittedName>
</protein>
<gene>
    <name evidence="5" type="ORF">GS601_16445</name>
</gene>
<name>A0A8J7ZBD5_9CYAN</name>
<organism evidence="5 6">
    <name type="scientific">Myxacorys almedinensis A</name>
    <dbReference type="NCBI Taxonomy" id="2690445"/>
    <lineage>
        <taxon>Bacteria</taxon>
        <taxon>Bacillati</taxon>
        <taxon>Cyanobacteriota</taxon>
        <taxon>Cyanophyceae</taxon>
        <taxon>Leptolyngbyales</taxon>
        <taxon>Leptolyngbyaceae</taxon>
        <taxon>Myxacorys</taxon>
        <taxon>Myxacorys almedinensis</taxon>
    </lineage>
</organism>
<dbReference type="InterPro" id="IPR018062">
    <property type="entry name" value="HTH_AraC-typ_CS"/>
</dbReference>
<dbReference type="SMART" id="SM00342">
    <property type="entry name" value="HTH_ARAC"/>
    <property type="match status" value="1"/>
</dbReference>
<evidence type="ECO:0000256" key="3">
    <source>
        <dbReference type="ARBA" id="ARBA00023163"/>
    </source>
</evidence>
<dbReference type="AlphaFoldDB" id="A0A8J7ZBD5"/>
<dbReference type="GO" id="GO:0043565">
    <property type="term" value="F:sequence-specific DNA binding"/>
    <property type="evidence" value="ECO:0007669"/>
    <property type="project" value="InterPro"/>
</dbReference>
<evidence type="ECO:0000313" key="5">
    <source>
        <dbReference type="EMBL" id="NDJ18855.1"/>
    </source>
</evidence>
<evidence type="ECO:0000259" key="4">
    <source>
        <dbReference type="PROSITE" id="PS01124"/>
    </source>
</evidence>
<dbReference type="RefSeq" id="WP_162424376.1">
    <property type="nucleotide sequence ID" value="NZ_WVIE01000020.1"/>
</dbReference>
<dbReference type="PANTHER" id="PTHR47893">
    <property type="entry name" value="REGULATORY PROTEIN PCHR"/>
    <property type="match status" value="1"/>
</dbReference>
<dbReference type="GO" id="GO:0003700">
    <property type="term" value="F:DNA-binding transcription factor activity"/>
    <property type="evidence" value="ECO:0007669"/>
    <property type="project" value="InterPro"/>
</dbReference>
<feature type="domain" description="HTH araC/xylS-type" evidence="4">
    <location>
        <begin position="232"/>
        <end position="330"/>
    </location>
</feature>
<dbReference type="PROSITE" id="PS01124">
    <property type="entry name" value="HTH_ARAC_FAMILY_2"/>
    <property type="match status" value="1"/>
</dbReference>
<sequence length="339" mass="38964">MSIILTPEDEEELWQESYETTHWSNGWEESYHYPKQLGTGYTIGCTLRDGLDLKLRDYELQENVKWKDIESPVKSTQMLSFFVAGNINTVLHGLTNEVSENAGGNYFASTSGLKETEEWFGGQRYVRVKVMFETDRLFGNLGGAELAQLPPKLRQIIETGTIKPHYRQGVNTPAIQAVLQQILHCPYQDLMKRMYLESRAQDLIVLQFTQFAELNTATAQPFLKPDDIDRIHQARDILICHLDQPPSLLELARQVKLNDCKLKQGFRQIFGTTVFGYFRDYRMERSRQLLQNQEMTISGVAAEIGYASTTSFADAFKRKFGISPKAYQLTHRKGRQLFV</sequence>
<evidence type="ECO:0000256" key="2">
    <source>
        <dbReference type="ARBA" id="ARBA00023125"/>
    </source>
</evidence>
<dbReference type="InterPro" id="IPR009057">
    <property type="entry name" value="Homeodomain-like_sf"/>
</dbReference>
<keyword evidence="2" id="KW-0238">DNA-binding</keyword>
<dbReference type="Pfam" id="PF12833">
    <property type="entry name" value="HTH_18"/>
    <property type="match status" value="1"/>
</dbReference>
<dbReference type="Proteomes" id="UP000646053">
    <property type="component" value="Unassembled WGS sequence"/>
</dbReference>
<dbReference type="EMBL" id="WVIE01000020">
    <property type="protein sequence ID" value="NDJ18855.1"/>
    <property type="molecule type" value="Genomic_DNA"/>
</dbReference>
<comment type="caution">
    <text evidence="5">The sequence shown here is derived from an EMBL/GenBank/DDBJ whole genome shotgun (WGS) entry which is preliminary data.</text>
</comment>
<dbReference type="PANTHER" id="PTHR47893:SF1">
    <property type="entry name" value="REGULATORY PROTEIN PCHR"/>
    <property type="match status" value="1"/>
</dbReference>
<dbReference type="InterPro" id="IPR053142">
    <property type="entry name" value="PchR_regulatory_protein"/>
</dbReference>
<keyword evidence="3" id="KW-0804">Transcription</keyword>
<dbReference type="InterPro" id="IPR020449">
    <property type="entry name" value="Tscrpt_reg_AraC-type_HTH"/>
</dbReference>
<dbReference type="SUPFAM" id="SSF46689">
    <property type="entry name" value="Homeodomain-like"/>
    <property type="match status" value="2"/>
</dbReference>
<dbReference type="PRINTS" id="PR00032">
    <property type="entry name" value="HTHARAC"/>
</dbReference>
<proteinExistence type="predicted"/>
<evidence type="ECO:0000256" key="1">
    <source>
        <dbReference type="ARBA" id="ARBA00023015"/>
    </source>
</evidence>
<keyword evidence="1" id="KW-0805">Transcription regulation</keyword>
<dbReference type="PROSITE" id="PS00041">
    <property type="entry name" value="HTH_ARAC_FAMILY_1"/>
    <property type="match status" value="1"/>
</dbReference>
<dbReference type="Gene3D" id="1.10.10.60">
    <property type="entry name" value="Homeodomain-like"/>
    <property type="match status" value="2"/>
</dbReference>
<dbReference type="InterPro" id="IPR018060">
    <property type="entry name" value="HTH_AraC"/>
</dbReference>
<accession>A0A8J7ZBD5</accession>
<evidence type="ECO:0000313" key="6">
    <source>
        <dbReference type="Proteomes" id="UP000646053"/>
    </source>
</evidence>
<reference evidence="5" key="1">
    <citation type="submission" date="2019-12" db="EMBL/GenBank/DDBJ databases">
        <title>High-Quality draft genome sequences of three cyanobacteria isolated from the limestone walls of the Old Cathedral of Coimbra.</title>
        <authorList>
            <person name="Tiago I."/>
            <person name="Soares F."/>
            <person name="Portugal A."/>
        </authorList>
    </citation>
    <scope>NUCLEOTIDE SEQUENCE</scope>
    <source>
        <strain evidence="5">A</strain>
    </source>
</reference>
<keyword evidence="6" id="KW-1185">Reference proteome</keyword>